<keyword evidence="3" id="KW-1185">Reference proteome</keyword>
<sequence length="63" mass="6939">MTNTHRTPAPLIHQATRKPLTTEEVDESVALIERTAGFGDLIARGSTTRVPGQLWERLAERAA</sequence>
<dbReference type="EMBL" id="MW862981">
    <property type="protein sequence ID" value="QWY81872.1"/>
    <property type="molecule type" value="Genomic_DNA"/>
</dbReference>
<protein>
    <submittedName>
        <fullName evidence="2">Uncharacterized protein</fullName>
    </submittedName>
</protein>
<reference evidence="2" key="1">
    <citation type="submission" date="2021-04" db="EMBL/GenBank/DDBJ databases">
        <authorList>
            <person name="Ulbrich M."/>
            <person name="Aldana K.S."/>
            <person name="Brown J.W."/>
            <person name="Campbell D.M."/>
            <person name="Chai A.E."/>
            <person name="Dalson K.A."/>
            <person name="Dembinski E."/>
            <person name="Gomez D.E."/>
            <person name="Gupta K."/>
            <person name="Guyot M."/>
            <person name="Hocutt K.M."/>
            <person name="Holsinger J.M."/>
            <person name="Ibarra L.A."/>
            <person name="Jeon T.-Y."/>
            <person name="Mackenzie M."/>
            <person name="Marquez I.-P.P."/>
            <person name="Mathenge R.W."/>
            <person name="Mo B.F."/>
            <person name="Nelson S."/>
            <person name="Zepeda J."/>
            <person name="Zhang L.J."/>
            <person name="Ngo R."/>
            <person name="Tse V.Y."/>
            <person name="Garlena R.A."/>
            <person name="Russell D.A."/>
            <person name="Pope W.H."/>
            <person name="Jacobs-Sera D."/>
            <person name="Hatfull G.F."/>
            <person name="Reddi K."/>
            <person name="Moberg-Parker J."/>
            <person name="Freise A.C."/>
        </authorList>
    </citation>
    <scope>NUCLEOTIDE SEQUENCE</scope>
</reference>
<gene>
    <name evidence="2" type="primary">49</name>
    <name evidence="2" type="ORF">SEA_HONK_49</name>
</gene>
<evidence type="ECO:0000313" key="2">
    <source>
        <dbReference type="EMBL" id="QWY81872.1"/>
    </source>
</evidence>
<dbReference type="Proteomes" id="UP000693682">
    <property type="component" value="Segment"/>
</dbReference>
<evidence type="ECO:0000313" key="3">
    <source>
        <dbReference type="Proteomes" id="UP000693682"/>
    </source>
</evidence>
<feature type="region of interest" description="Disordered" evidence="1">
    <location>
        <begin position="1"/>
        <end position="22"/>
    </location>
</feature>
<evidence type="ECO:0000256" key="1">
    <source>
        <dbReference type="SAM" id="MobiDB-lite"/>
    </source>
</evidence>
<proteinExistence type="predicted"/>
<accession>A0A8F3E6W9</accession>
<organism evidence="2 3">
    <name type="scientific">Microbacterium phage Honk</name>
    <dbReference type="NCBI Taxonomy" id="2836095"/>
    <lineage>
        <taxon>Viruses</taxon>
        <taxon>Duplodnaviria</taxon>
        <taxon>Heunggongvirae</taxon>
        <taxon>Uroviricota</taxon>
        <taxon>Caudoviricetes</taxon>
        <taxon>Casidaviridae</taxon>
        <taxon>Honkvirus</taxon>
        <taxon>Honkvirus honk</taxon>
    </lineage>
</organism>
<name>A0A8F3E6W9_9CAUD</name>